<evidence type="ECO:0000313" key="10">
    <source>
        <dbReference type="EMBL" id="KAK4131567.1"/>
    </source>
</evidence>
<feature type="transmembrane region" description="Helical" evidence="8">
    <location>
        <begin position="104"/>
        <end position="124"/>
    </location>
</feature>
<accession>A0AAN6UEM1</accession>
<evidence type="ECO:0000256" key="2">
    <source>
        <dbReference type="ARBA" id="ARBA00022448"/>
    </source>
</evidence>
<evidence type="ECO:0000256" key="3">
    <source>
        <dbReference type="ARBA" id="ARBA00022692"/>
    </source>
</evidence>
<dbReference type="SUPFAM" id="SSF103473">
    <property type="entry name" value="MFS general substrate transporter"/>
    <property type="match status" value="1"/>
</dbReference>
<feature type="transmembrane region" description="Helical" evidence="8">
    <location>
        <begin position="417"/>
        <end position="434"/>
    </location>
</feature>
<name>A0AAN6UEM1_9PEZI</name>
<evidence type="ECO:0000256" key="6">
    <source>
        <dbReference type="ARBA" id="ARBA00037968"/>
    </source>
</evidence>
<protein>
    <submittedName>
        <fullName evidence="10">Allantoate protein</fullName>
    </submittedName>
</protein>
<dbReference type="PROSITE" id="PS50850">
    <property type="entry name" value="MFS"/>
    <property type="match status" value="1"/>
</dbReference>
<dbReference type="AlphaFoldDB" id="A0AAN6UEM1"/>
<dbReference type="PANTHER" id="PTHR43791:SF40">
    <property type="entry name" value="THIAMINE PATHWAY TRANSPORTER THI73"/>
    <property type="match status" value="1"/>
</dbReference>
<feature type="transmembrane region" description="Helical" evidence="8">
    <location>
        <begin position="223"/>
        <end position="245"/>
    </location>
</feature>
<keyword evidence="11" id="KW-1185">Reference proteome</keyword>
<dbReference type="PANTHER" id="PTHR43791">
    <property type="entry name" value="PERMEASE-RELATED"/>
    <property type="match status" value="1"/>
</dbReference>
<dbReference type="Proteomes" id="UP001304895">
    <property type="component" value="Unassembled WGS sequence"/>
</dbReference>
<keyword evidence="2" id="KW-0813">Transport</keyword>
<feature type="transmembrane region" description="Helical" evidence="8">
    <location>
        <begin position="454"/>
        <end position="473"/>
    </location>
</feature>
<evidence type="ECO:0000256" key="7">
    <source>
        <dbReference type="SAM" id="MobiDB-lite"/>
    </source>
</evidence>
<feature type="transmembrane region" description="Helical" evidence="8">
    <location>
        <begin position="156"/>
        <end position="178"/>
    </location>
</feature>
<sequence length="509" mass="56089">MSTSEKDSTGAKEVVDSVHETPNNGASSGELDAAWQFLDSHREHAEASEPIDLAALRRKIDLRIVPLMFLCYTLQFLDKVILNYAAVMGIHKDLKLAGNDFSNIATFLFVGLLCFEVPNIYFLQAVPAAKWLGANVALWGVATACGAAAHNYQTLLISRVFLGIFEATIAPSLMLISSQWYTKSEQAPRFSFWYVGLGLGQIIGGLVSYGFQHMGPDAKLAGWRTMFLTLGLVTVIVGSCVFLFLPDTPMKARWLTNNEKVALLKHVSVNQTGIENRKFRGKEILEALMDPQIYLLLLSVVLLSVSSGVVTTYSATLIRNLGYDPKRAALMNTPSGAVSIFFTLFVGFGIRRQSHRWAFIIACIIPAIIGGALMSFLPTSNRRGCLAGIYLTNAVVAPLAIFYNWTMANIGGATKRAFAAAIISGSFSIGNIIGPQTFQARDAPDFRPAKLAVMGTQAGCAFTTFLLFLYYVYQNKTRSNAKENEDAFMEPESWARMTDKENKRFRYTY</sequence>
<feature type="transmembrane region" description="Helical" evidence="8">
    <location>
        <begin position="357"/>
        <end position="377"/>
    </location>
</feature>
<dbReference type="GO" id="GO:0016020">
    <property type="term" value="C:membrane"/>
    <property type="evidence" value="ECO:0007669"/>
    <property type="project" value="UniProtKB-SubCell"/>
</dbReference>
<feature type="domain" description="Major facilitator superfamily (MFS) profile" evidence="9">
    <location>
        <begin position="64"/>
        <end position="476"/>
    </location>
</feature>
<evidence type="ECO:0000259" key="9">
    <source>
        <dbReference type="PROSITE" id="PS50850"/>
    </source>
</evidence>
<dbReference type="FunFam" id="1.20.1250.20:FF:000064">
    <property type="entry name" value="MFS allantoate transporter"/>
    <property type="match status" value="1"/>
</dbReference>
<keyword evidence="5 8" id="KW-0472">Membrane</keyword>
<evidence type="ECO:0000313" key="11">
    <source>
        <dbReference type="Proteomes" id="UP001304895"/>
    </source>
</evidence>
<dbReference type="EMBL" id="MU853423">
    <property type="protein sequence ID" value="KAK4131567.1"/>
    <property type="molecule type" value="Genomic_DNA"/>
</dbReference>
<feature type="transmembrane region" description="Helical" evidence="8">
    <location>
        <begin position="190"/>
        <end position="211"/>
    </location>
</feature>
<dbReference type="InterPro" id="IPR036259">
    <property type="entry name" value="MFS_trans_sf"/>
</dbReference>
<feature type="transmembrane region" description="Helical" evidence="8">
    <location>
        <begin position="328"/>
        <end position="350"/>
    </location>
</feature>
<comment type="caution">
    <text evidence="10">The sequence shown here is derived from an EMBL/GenBank/DDBJ whole genome shotgun (WGS) entry which is preliminary data.</text>
</comment>
<feature type="transmembrane region" description="Helical" evidence="8">
    <location>
        <begin position="131"/>
        <end position="150"/>
    </location>
</feature>
<dbReference type="InterPro" id="IPR020846">
    <property type="entry name" value="MFS_dom"/>
</dbReference>
<feature type="transmembrane region" description="Helical" evidence="8">
    <location>
        <begin position="293"/>
        <end position="316"/>
    </location>
</feature>
<gene>
    <name evidence="10" type="ORF">BT67DRAFT_444616</name>
</gene>
<dbReference type="InterPro" id="IPR011701">
    <property type="entry name" value="MFS"/>
</dbReference>
<feature type="compositionally biased region" description="Basic and acidic residues" evidence="7">
    <location>
        <begin position="1"/>
        <end position="19"/>
    </location>
</feature>
<comment type="subcellular location">
    <subcellularLocation>
        <location evidence="1">Membrane</location>
        <topology evidence="1">Multi-pass membrane protein</topology>
    </subcellularLocation>
</comment>
<evidence type="ECO:0000256" key="8">
    <source>
        <dbReference type="SAM" id="Phobius"/>
    </source>
</evidence>
<keyword evidence="4 8" id="KW-1133">Transmembrane helix</keyword>
<dbReference type="Pfam" id="PF07690">
    <property type="entry name" value="MFS_1"/>
    <property type="match status" value="1"/>
</dbReference>
<evidence type="ECO:0000256" key="5">
    <source>
        <dbReference type="ARBA" id="ARBA00023136"/>
    </source>
</evidence>
<evidence type="ECO:0000256" key="4">
    <source>
        <dbReference type="ARBA" id="ARBA00022989"/>
    </source>
</evidence>
<feature type="transmembrane region" description="Helical" evidence="8">
    <location>
        <begin position="64"/>
        <end position="84"/>
    </location>
</feature>
<feature type="transmembrane region" description="Helical" evidence="8">
    <location>
        <begin position="389"/>
        <end position="405"/>
    </location>
</feature>
<dbReference type="Gene3D" id="1.20.1250.20">
    <property type="entry name" value="MFS general substrate transporter like domains"/>
    <property type="match status" value="2"/>
</dbReference>
<comment type="similarity">
    <text evidence="6">Belongs to the major facilitator superfamily. Allantoate permease family.</text>
</comment>
<reference evidence="10" key="2">
    <citation type="submission" date="2023-05" db="EMBL/GenBank/DDBJ databases">
        <authorList>
            <consortium name="Lawrence Berkeley National Laboratory"/>
            <person name="Steindorff A."/>
            <person name="Hensen N."/>
            <person name="Bonometti L."/>
            <person name="Westerberg I."/>
            <person name="Brannstrom I.O."/>
            <person name="Guillou S."/>
            <person name="Cros-Aarteil S."/>
            <person name="Calhoun S."/>
            <person name="Haridas S."/>
            <person name="Kuo A."/>
            <person name="Mondo S."/>
            <person name="Pangilinan J."/>
            <person name="Riley R."/>
            <person name="Labutti K."/>
            <person name="Andreopoulos B."/>
            <person name="Lipzen A."/>
            <person name="Chen C."/>
            <person name="Yanf M."/>
            <person name="Daum C."/>
            <person name="Ng V."/>
            <person name="Clum A."/>
            <person name="Ohm R."/>
            <person name="Martin F."/>
            <person name="Silar P."/>
            <person name="Natvig D."/>
            <person name="Lalanne C."/>
            <person name="Gautier V."/>
            <person name="Ament-Velasquez S.L."/>
            <person name="Kruys A."/>
            <person name="Hutchinson M.I."/>
            <person name="Powell A.J."/>
            <person name="Barry K."/>
            <person name="Miller A.N."/>
            <person name="Grigoriev I.V."/>
            <person name="Debuchy R."/>
            <person name="Gladieux P."/>
            <person name="Thoren M.H."/>
            <person name="Johannesson H."/>
        </authorList>
    </citation>
    <scope>NUCLEOTIDE SEQUENCE</scope>
    <source>
        <strain evidence="10">CBS 123565</strain>
    </source>
</reference>
<proteinExistence type="inferred from homology"/>
<reference evidence="10" key="1">
    <citation type="journal article" date="2023" name="Mol. Phylogenet. Evol.">
        <title>Genome-scale phylogeny and comparative genomics of the fungal order Sordariales.</title>
        <authorList>
            <person name="Hensen N."/>
            <person name="Bonometti L."/>
            <person name="Westerberg I."/>
            <person name="Brannstrom I.O."/>
            <person name="Guillou S."/>
            <person name="Cros-Aarteil S."/>
            <person name="Calhoun S."/>
            <person name="Haridas S."/>
            <person name="Kuo A."/>
            <person name="Mondo S."/>
            <person name="Pangilinan J."/>
            <person name="Riley R."/>
            <person name="LaButti K."/>
            <person name="Andreopoulos B."/>
            <person name="Lipzen A."/>
            <person name="Chen C."/>
            <person name="Yan M."/>
            <person name="Daum C."/>
            <person name="Ng V."/>
            <person name="Clum A."/>
            <person name="Steindorff A."/>
            <person name="Ohm R.A."/>
            <person name="Martin F."/>
            <person name="Silar P."/>
            <person name="Natvig D.O."/>
            <person name="Lalanne C."/>
            <person name="Gautier V."/>
            <person name="Ament-Velasquez S.L."/>
            <person name="Kruys A."/>
            <person name="Hutchinson M.I."/>
            <person name="Powell A.J."/>
            <person name="Barry K."/>
            <person name="Miller A.N."/>
            <person name="Grigoriev I.V."/>
            <person name="Debuchy R."/>
            <person name="Gladieux P."/>
            <person name="Hiltunen Thoren M."/>
            <person name="Johannesson H."/>
        </authorList>
    </citation>
    <scope>NUCLEOTIDE SEQUENCE</scope>
    <source>
        <strain evidence="10">CBS 123565</strain>
    </source>
</reference>
<feature type="region of interest" description="Disordered" evidence="7">
    <location>
        <begin position="1"/>
        <end position="29"/>
    </location>
</feature>
<dbReference type="GO" id="GO:0022857">
    <property type="term" value="F:transmembrane transporter activity"/>
    <property type="evidence" value="ECO:0007669"/>
    <property type="project" value="InterPro"/>
</dbReference>
<evidence type="ECO:0000256" key="1">
    <source>
        <dbReference type="ARBA" id="ARBA00004141"/>
    </source>
</evidence>
<keyword evidence="3 8" id="KW-0812">Transmembrane</keyword>
<organism evidence="10 11">
    <name type="scientific">Trichocladium antarcticum</name>
    <dbReference type="NCBI Taxonomy" id="1450529"/>
    <lineage>
        <taxon>Eukaryota</taxon>
        <taxon>Fungi</taxon>
        <taxon>Dikarya</taxon>
        <taxon>Ascomycota</taxon>
        <taxon>Pezizomycotina</taxon>
        <taxon>Sordariomycetes</taxon>
        <taxon>Sordariomycetidae</taxon>
        <taxon>Sordariales</taxon>
        <taxon>Chaetomiaceae</taxon>
        <taxon>Trichocladium</taxon>
    </lineage>
</organism>